<name>A0ABT8D6C4_9RHOB</name>
<organism evidence="2 3">
    <name type="scientific">Paracoccus cavernae</name>
    <dbReference type="NCBI Taxonomy" id="1571207"/>
    <lineage>
        <taxon>Bacteria</taxon>
        <taxon>Pseudomonadati</taxon>
        <taxon>Pseudomonadota</taxon>
        <taxon>Alphaproteobacteria</taxon>
        <taxon>Rhodobacterales</taxon>
        <taxon>Paracoccaceae</taxon>
        <taxon>Paracoccus</taxon>
    </lineage>
</organism>
<feature type="compositionally biased region" description="Polar residues" evidence="1">
    <location>
        <begin position="77"/>
        <end position="86"/>
    </location>
</feature>
<evidence type="ECO:0000313" key="3">
    <source>
        <dbReference type="Proteomes" id="UP001243846"/>
    </source>
</evidence>
<protein>
    <recommendedName>
        <fullName evidence="4">SPOR domain-containing protein</fullName>
    </recommendedName>
</protein>
<gene>
    <name evidence="2" type="ORF">QWZ10_05080</name>
</gene>
<dbReference type="Proteomes" id="UP001243846">
    <property type="component" value="Unassembled WGS sequence"/>
</dbReference>
<proteinExistence type="predicted"/>
<comment type="caution">
    <text evidence="2">The sequence shown here is derived from an EMBL/GenBank/DDBJ whole genome shotgun (WGS) entry which is preliminary data.</text>
</comment>
<evidence type="ECO:0000256" key="1">
    <source>
        <dbReference type="SAM" id="MobiDB-lite"/>
    </source>
</evidence>
<feature type="compositionally biased region" description="Low complexity" evidence="1">
    <location>
        <begin position="46"/>
        <end position="74"/>
    </location>
</feature>
<keyword evidence="3" id="KW-1185">Reference proteome</keyword>
<sequence>MRLVGLIVVLLVLAIGGLAGYAYLGDMEAAPTEMRVPVELDLGAGQAAPAAPVEGEAATGEAEAPQAEQAPVETGAEGQTQANDLD</sequence>
<accession>A0ABT8D6C4</accession>
<evidence type="ECO:0000313" key="2">
    <source>
        <dbReference type="EMBL" id="MDN3711357.1"/>
    </source>
</evidence>
<reference evidence="3" key="1">
    <citation type="journal article" date="2019" name="Int. J. Syst. Evol. Microbiol.">
        <title>The Global Catalogue of Microorganisms (GCM) 10K type strain sequencing project: providing services to taxonomists for standard genome sequencing and annotation.</title>
        <authorList>
            <consortium name="The Broad Institute Genomics Platform"/>
            <consortium name="The Broad Institute Genome Sequencing Center for Infectious Disease"/>
            <person name="Wu L."/>
            <person name="Ma J."/>
        </authorList>
    </citation>
    <scope>NUCLEOTIDE SEQUENCE [LARGE SCALE GENOMIC DNA]</scope>
    <source>
        <strain evidence="3">CECT 8482</strain>
    </source>
</reference>
<feature type="region of interest" description="Disordered" evidence="1">
    <location>
        <begin position="46"/>
        <end position="86"/>
    </location>
</feature>
<dbReference type="EMBL" id="JAUFRC010000001">
    <property type="protein sequence ID" value="MDN3711357.1"/>
    <property type="molecule type" value="Genomic_DNA"/>
</dbReference>
<dbReference type="RefSeq" id="WP_377684423.1">
    <property type="nucleotide sequence ID" value="NZ_JBHMDZ010000005.1"/>
</dbReference>
<evidence type="ECO:0008006" key="4">
    <source>
        <dbReference type="Google" id="ProtNLM"/>
    </source>
</evidence>